<keyword evidence="3" id="KW-0067">ATP-binding</keyword>
<keyword evidence="7" id="KW-1185">Reference proteome</keyword>
<reference evidence="6" key="1">
    <citation type="submission" date="2013-04" db="EMBL/GenBank/DDBJ databases">
        <title>The genome sequencing project of 58 acetic acid bacteria.</title>
        <authorList>
            <person name="Okamoto-Kainuma A."/>
            <person name="Ishikawa M."/>
            <person name="Umino S."/>
            <person name="Koizumi Y."/>
            <person name="Shiwa Y."/>
            <person name="Yoshikawa H."/>
            <person name="Matsutani M."/>
            <person name="Matsushita K."/>
        </authorList>
    </citation>
    <scope>NUCLEOTIDE SEQUENCE</scope>
    <source>
        <strain evidence="6">DSM 15669</strain>
    </source>
</reference>
<dbReference type="InterPro" id="IPR014013">
    <property type="entry name" value="Helic_SF1/SF2_ATP-bd_DinG/Rad3"/>
</dbReference>
<dbReference type="Proteomes" id="UP001062901">
    <property type="component" value="Unassembled WGS sequence"/>
</dbReference>
<dbReference type="GO" id="GO:0004386">
    <property type="term" value="F:helicase activity"/>
    <property type="evidence" value="ECO:0007669"/>
    <property type="project" value="UniProtKB-KW"/>
</dbReference>
<dbReference type="PANTHER" id="PTHR11472">
    <property type="entry name" value="DNA REPAIR DEAD HELICASE RAD3/XP-D SUBFAMILY MEMBER"/>
    <property type="match status" value="1"/>
</dbReference>
<keyword evidence="1" id="KW-0547">Nucleotide-binding</keyword>
<dbReference type="InterPro" id="IPR006555">
    <property type="entry name" value="ATP-dep_Helicase_C"/>
</dbReference>
<proteinExistence type="inferred from homology"/>
<evidence type="ECO:0000256" key="3">
    <source>
        <dbReference type="ARBA" id="ARBA00022840"/>
    </source>
</evidence>
<name>A0ABQ0NYC1_9PROT</name>
<dbReference type="InterPro" id="IPR027417">
    <property type="entry name" value="P-loop_NTPase"/>
</dbReference>
<keyword evidence="2" id="KW-0378">Hydrolase</keyword>
<protein>
    <submittedName>
        <fullName evidence="6">DNA helicase C2</fullName>
    </submittedName>
</protein>
<comment type="similarity">
    <text evidence="4">Belongs to the helicase family. DinG subfamily.</text>
</comment>
<evidence type="ECO:0000259" key="5">
    <source>
        <dbReference type="PROSITE" id="PS51193"/>
    </source>
</evidence>
<dbReference type="SMART" id="SM00491">
    <property type="entry name" value="HELICc2"/>
    <property type="match status" value="1"/>
</dbReference>
<dbReference type="PROSITE" id="PS51193">
    <property type="entry name" value="HELICASE_ATP_BIND_2"/>
    <property type="match status" value="1"/>
</dbReference>
<dbReference type="SUPFAM" id="SSF52540">
    <property type="entry name" value="P-loop containing nucleoside triphosphate hydrolases"/>
    <property type="match status" value="1"/>
</dbReference>
<evidence type="ECO:0000313" key="7">
    <source>
        <dbReference type="Proteomes" id="UP001062901"/>
    </source>
</evidence>
<accession>A0ABQ0NYC1</accession>
<evidence type="ECO:0000256" key="4">
    <source>
        <dbReference type="ARBA" id="ARBA00038058"/>
    </source>
</evidence>
<dbReference type="EMBL" id="BAQD01000010">
    <property type="protein sequence ID" value="GBQ06226.1"/>
    <property type="molecule type" value="Genomic_DNA"/>
</dbReference>
<organism evidence="6 7">
    <name type="scientific">Saccharibacter floricola DSM 15669</name>
    <dbReference type="NCBI Taxonomy" id="1123227"/>
    <lineage>
        <taxon>Bacteria</taxon>
        <taxon>Pseudomonadati</taxon>
        <taxon>Pseudomonadota</taxon>
        <taxon>Alphaproteobacteria</taxon>
        <taxon>Acetobacterales</taxon>
        <taxon>Acetobacteraceae</taxon>
        <taxon>Saccharibacter</taxon>
    </lineage>
</organism>
<feature type="domain" description="Helicase ATP-binding" evidence="5">
    <location>
        <begin position="1"/>
        <end position="303"/>
    </location>
</feature>
<keyword evidence="6" id="KW-0347">Helicase</keyword>
<gene>
    <name evidence="6" type="ORF">AA15669_0839</name>
</gene>
<dbReference type="InterPro" id="IPR045028">
    <property type="entry name" value="DinG/Rad3-like"/>
</dbReference>
<evidence type="ECO:0000313" key="6">
    <source>
        <dbReference type="EMBL" id="GBQ06226.1"/>
    </source>
</evidence>
<sequence length="779" mass="87538">MMLGDHAEPRPGQADFASAATQAFAPRDVPNAPHIVLAEAGTGTGKTLGYIAPASLWAEKNDGPVWISTYTRHLQRQIEQELTRLYPEPTQRRQKAVIRKGRENYLCLLNFEDIVNIAKNRPPHERHMLIPLALLSRWADATSDGDVMGGDLPGWFGELFHHGLLSSIADRRGECIHSACPHYQSCFIEHSIRRARHADLVIANHALVLSQAAWNALLPQALAPANLSDENGIPTRYVFDEGHHIPAAADSAFSLTFSGLETAELRRWILGAEGGRSRARGLRRRMDDILERIPALQGPFQALIHATQQGLPRPSWSVRLQDARTQAAASPPEGQGTPSIAFPNVPSEAEAALDHPAEAFLFALDRQLQARVEEENTLKRGETSAYDRQECDLHPTQDALLPVTEKVLSALQAIAQPLDRIITLLSEQLEDQDDLDAAFQQRLEATIRSLHRRAFSRLQGWITMLRAITTPPNPHERPLYIDFIRRERLPALRGMDETHDITLNRHWVDPTMPFASTLQSTAHGLLVTSATLRDRSPDETDDDQWRKAEERLGTTHFLQPPFRASLMSPFDYAQQTRAYIITDLSGEIASLARAFQRLFETSGGGALGLFTAIRRLKEVHKRINEPLGLQGIPLFAQHIDAMDNATLVDVFRTEQHSCLLGTDAMRDGVDVPGEALRMVAFERTPWPRPDILHRERRRLLSGGRPRAYDDHITRMRLRQAFGRLIRRTDDYGVFVMLDNRMPSRLLSAFPEGVPVQRLGLEQAITDIKIFLKEREATQL</sequence>
<comment type="caution">
    <text evidence="6">The sequence shown here is derived from an EMBL/GenBank/DDBJ whole genome shotgun (WGS) entry which is preliminary data.</text>
</comment>
<dbReference type="Gene3D" id="3.40.50.300">
    <property type="entry name" value="P-loop containing nucleotide triphosphate hydrolases"/>
    <property type="match status" value="2"/>
</dbReference>
<dbReference type="PANTHER" id="PTHR11472:SF34">
    <property type="entry name" value="REGULATOR OF TELOMERE ELONGATION HELICASE 1"/>
    <property type="match status" value="1"/>
</dbReference>
<evidence type="ECO:0000256" key="2">
    <source>
        <dbReference type="ARBA" id="ARBA00022801"/>
    </source>
</evidence>
<evidence type="ECO:0000256" key="1">
    <source>
        <dbReference type="ARBA" id="ARBA00022741"/>
    </source>
</evidence>
<dbReference type="Pfam" id="PF13307">
    <property type="entry name" value="Helicase_C_2"/>
    <property type="match status" value="1"/>
</dbReference>